<gene>
    <name evidence="2" type="ORF">JCM21738_4286</name>
</gene>
<accession>W4RUI6</accession>
<dbReference type="RefSeq" id="WP_159101434.1">
    <property type="nucleotide sequence ID" value="NZ_BAUW01000072.1"/>
</dbReference>
<dbReference type="Gene3D" id="3.10.290.30">
    <property type="entry name" value="MM3350-like"/>
    <property type="match status" value="1"/>
</dbReference>
<sequence>MLQKSAVSGNHTLLDLHKLIQDAFEFDDDHLYAFYMDGKRFSRNCYNSPMDDVGPFVTEAAISKLGLYEKQKFLYLFDFGAEWKFTVTLLKVTDEENAPAAIVERKGDSPSQYSW</sequence>
<evidence type="ECO:0000259" key="1">
    <source>
        <dbReference type="Pfam" id="PF07929"/>
    </source>
</evidence>
<keyword evidence="3" id="KW-1185">Reference proteome</keyword>
<feature type="domain" description="Plasmid pRiA4b Orf3-like" evidence="1">
    <location>
        <begin position="7"/>
        <end position="108"/>
    </location>
</feature>
<organism evidence="2 3">
    <name type="scientific">Mesobacillus boroniphilus JCM 21738</name>
    <dbReference type="NCBI Taxonomy" id="1294265"/>
    <lineage>
        <taxon>Bacteria</taxon>
        <taxon>Bacillati</taxon>
        <taxon>Bacillota</taxon>
        <taxon>Bacilli</taxon>
        <taxon>Bacillales</taxon>
        <taxon>Bacillaceae</taxon>
        <taxon>Mesobacillus</taxon>
    </lineage>
</organism>
<protein>
    <submittedName>
        <fullName evidence="2">Gll2959 protein</fullName>
    </submittedName>
</protein>
<dbReference type="AlphaFoldDB" id="W4RUI6"/>
<dbReference type="InterPro" id="IPR012912">
    <property type="entry name" value="Plasmid_pRiA4b_Orf3-like"/>
</dbReference>
<proteinExistence type="predicted"/>
<name>W4RUI6_9BACI</name>
<dbReference type="EMBL" id="BAUW01000072">
    <property type="protein sequence ID" value="GAE47319.1"/>
    <property type="molecule type" value="Genomic_DNA"/>
</dbReference>
<dbReference type="InterPro" id="IPR024047">
    <property type="entry name" value="MM3350-like_sf"/>
</dbReference>
<evidence type="ECO:0000313" key="3">
    <source>
        <dbReference type="Proteomes" id="UP000018949"/>
    </source>
</evidence>
<comment type="caution">
    <text evidence="2">The sequence shown here is derived from an EMBL/GenBank/DDBJ whole genome shotgun (WGS) entry which is preliminary data.</text>
</comment>
<dbReference type="eggNOG" id="ENOG502Z8XI">
    <property type="taxonomic scope" value="Bacteria"/>
</dbReference>
<reference evidence="2 3" key="1">
    <citation type="submission" date="2013-12" db="EMBL/GenBank/DDBJ databases">
        <title>NBRP : Genome information of microbial organism related human and environment.</title>
        <authorList>
            <person name="Hattori M."/>
            <person name="Oshima K."/>
            <person name="Inaba H."/>
            <person name="Suda W."/>
            <person name="Sakamoto M."/>
            <person name="Iino T."/>
            <person name="Kitahara M."/>
            <person name="Oshida Y."/>
            <person name="Iida T."/>
            <person name="Kudo T."/>
            <person name="Itoh T."/>
            <person name="Ahmed I."/>
            <person name="Ohkuma M."/>
        </authorList>
    </citation>
    <scope>NUCLEOTIDE SEQUENCE [LARGE SCALE GENOMIC DNA]</scope>
    <source>
        <strain evidence="2 3">JCM 21738</strain>
    </source>
</reference>
<dbReference type="Proteomes" id="UP000018949">
    <property type="component" value="Unassembled WGS sequence"/>
</dbReference>
<dbReference type="Pfam" id="PF07929">
    <property type="entry name" value="PRiA4_ORF3"/>
    <property type="match status" value="1"/>
</dbReference>
<dbReference type="SUPFAM" id="SSF159941">
    <property type="entry name" value="MM3350-like"/>
    <property type="match status" value="1"/>
</dbReference>
<evidence type="ECO:0000313" key="2">
    <source>
        <dbReference type="EMBL" id="GAE47319.1"/>
    </source>
</evidence>